<dbReference type="PANTHER" id="PTHR31503:SF20">
    <property type="entry name" value="CA(2+)_H(+) EXCHANGER, PUTATIVE (EUROFUNG)-RELATED"/>
    <property type="match status" value="1"/>
</dbReference>
<dbReference type="GO" id="GO:0000329">
    <property type="term" value="C:fungal-type vacuole membrane"/>
    <property type="evidence" value="ECO:0007669"/>
    <property type="project" value="TreeGrafter"/>
</dbReference>
<dbReference type="AlphaFoldDB" id="A0AAJ0BE72"/>
<keyword evidence="10" id="KW-0926">Vacuole</keyword>
<feature type="transmembrane region" description="Helical" evidence="10">
    <location>
        <begin position="335"/>
        <end position="354"/>
    </location>
</feature>
<evidence type="ECO:0000256" key="8">
    <source>
        <dbReference type="ARBA" id="ARBA00023065"/>
    </source>
</evidence>
<feature type="transmembrane region" description="Helical" evidence="10">
    <location>
        <begin position="151"/>
        <end position="173"/>
    </location>
</feature>
<evidence type="ECO:0000256" key="3">
    <source>
        <dbReference type="ARBA" id="ARBA00022448"/>
    </source>
</evidence>
<sequence length="450" mass="47519">MVDFDSTKYDDRDTGRGLRQRRPFGRSTSCPPSTTGRWNDVAGNDLLSPTNTYQSGDSGSKPNISASSAAAEEVVDIPEPFTVANQLRRVFFSSWLNILLLAAPAGIALHFAQFSAAPIATFVVNAAALMPLSVMLSFATDEVALRAGNTIGGLLNVTFGNAVELIVSIVALLQHEIVIVQTALVGSILSNLLLVLGVAFLLGGARRSEQHLNRTAAETAAGLLAMAVAGVMLPTVFDLASSTPAATIAHISRGTSVILLIVYGAYLVFQLRTHRDLLTDTMVASTTKPKLHATVAIALLVGSTSLVAVCAEFLVESIDGVTEKLDVSREFIGLVLLPIVGNVPSLVVATAAALRNHADLAIVVTVGASLQVALFVLPLVVVVGWGLGIDGMTLSFDVFQVTLLFVSVLLVNFQITTGRTYWLSGALLIQLFAIVATCSWWYPSDDTKSA</sequence>
<dbReference type="Gene3D" id="1.20.1420.30">
    <property type="entry name" value="NCX, central ion-binding region"/>
    <property type="match status" value="1"/>
</dbReference>
<keyword evidence="6 10" id="KW-0106">Calcium</keyword>
<dbReference type="PANTHER" id="PTHR31503">
    <property type="entry name" value="VACUOLAR CALCIUM ION TRANSPORTER"/>
    <property type="match status" value="1"/>
</dbReference>
<evidence type="ECO:0000256" key="6">
    <source>
        <dbReference type="ARBA" id="ARBA00022837"/>
    </source>
</evidence>
<evidence type="ECO:0000313" key="13">
    <source>
        <dbReference type="EMBL" id="KAK1756594.1"/>
    </source>
</evidence>
<feature type="region of interest" description="Disordered" evidence="11">
    <location>
        <begin position="1"/>
        <end position="41"/>
    </location>
</feature>
<dbReference type="GO" id="GO:0012505">
    <property type="term" value="C:endomembrane system"/>
    <property type="evidence" value="ECO:0007669"/>
    <property type="project" value="UniProtKB-SubCell"/>
</dbReference>
<feature type="compositionally biased region" description="Basic and acidic residues" evidence="11">
    <location>
        <begin position="1"/>
        <end position="16"/>
    </location>
</feature>
<comment type="caution">
    <text evidence="13">The sequence shown here is derived from an EMBL/GenBank/DDBJ whole genome shotgun (WGS) entry which is preliminary data.</text>
</comment>
<dbReference type="Proteomes" id="UP001239445">
    <property type="component" value="Unassembled WGS sequence"/>
</dbReference>
<accession>A0AAJ0BE72</accession>
<comment type="similarity">
    <text evidence="2 10">Belongs to the Ca(2+):cation antiporter (CaCA) (TC 2.A.19) family.</text>
</comment>
<evidence type="ECO:0000256" key="2">
    <source>
        <dbReference type="ARBA" id="ARBA00008170"/>
    </source>
</evidence>
<feature type="transmembrane region" description="Helical" evidence="10">
    <location>
        <begin position="95"/>
        <end position="113"/>
    </location>
</feature>
<evidence type="ECO:0000256" key="4">
    <source>
        <dbReference type="ARBA" id="ARBA00022568"/>
    </source>
</evidence>
<feature type="compositionally biased region" description="Polar residues" evidence="11">
    <location>
        <begin position="26"/>
        <end position="37"/>
    </location>
</feature>
<evidence type="ECO:0000256" key="11">
    <source>
        <dbReference type="SAM" id="MobiDB-lite"/>
    </source>
</evidence>
<feature type="domain" description="Sodium/calcium exchanger membrane region" evidence="12">
    <location>
        <begin position="296"/>
        <end position="440"/>
    </location>
</feature>
<evidence type="ECO:0000256" key="10">
    <source>
        <dbReference type="RuleBase" id="RU365028"/>
    </source>
</evidence>
<keyword evidence="14" id="KW-1185">Reference proteome</keyword>
<dbReference type="InterPro" id="IPR004713">
    <property type="entry name" value="CaH_exchang"/>
</dbReference>
<feature type="transmembrane region" description="Helical" evidence="10">
    <location>
        <begin position="215"/>
        <end position="236"/>
    </location>
</feature>
<keyword evidence="4 10" id="KW-0109">Calcium transport</keyword>
<feature type="transmembrane region" description="Helical" evidence="10">
    <location>
        <begin position="248"/>
        <end position="269"/>
    </location>
</feature>
<feature type="transmembrane region" description="Helical" evidence="10">
    <location>
        <begin position="420"/>
        <end position="442"/>
    </location>
</feature>
<dbReference type="InterPro" id="IPR004837">
    <property type="entry name" value="NaCa_Exmemb"/>
</dbReference>
<dbReference type="EMBL" id="MU839832">
    <property type="protein sequence ID" value="KAK1756594.1"/>
    <property type="molecule type" value="Genomic_DNA"/>
</dbReference>
<evidence type="ECO:0000256" key="7">
    <source>
        <dbReference type="ARBA" id="ARBA00022989"/>
    </source>
</evidence>
<evidence type="ECO:0000256" key="5">
    <source>
        <dbReference type="ARBA" id="ARBA00022692"/>
    </source>
</evidence>
<comment type="function">
    <text evidence="10">Has a role in promoting intracellular calcium ion sequestration via the exchange of calcium ions for hydrogen ions across the vacuolar membrane. Involved also in manganese ion homeostasis via its uptake into the vacuole.</text>
</comment>
<dbReference type="GO" id="GO:0015369">
    <property type="term" value="F:calcium:proton antiporter activity"/>
    <property type="evidence" value="ECO:0007669"/>
    <property type="project" value="UniProtKB-UniRule"/>
</dbReference>
<evidence type="ECO:0000259" key="12">
    <source>
        <dbReference type="Pfam" id="PF01699"/>
    </source>
</evidence>
<keyword evidence="8 10" id="KW-0406">Ion transport</keyword>
<organism evidence="13 14">
    <name type="scientific">Echria macrotheca</name>
    <dbReference type="NCBI Taxonomy" id="438768"/>
    <lineage>
        <taxon>Eukaryota</taxon>
        <taxon>Fungi</taxon>
        <taxon>Dikarya</taxon>
        <taxon>Ascomycota</taxon>
        <taxon>Pezizomycotina</taxon>
        <taxon>Sordariomycetes</taxon>
        <taxon>Sordariomycetidae</taxon>
        <taxon>Sordariales</taxon>
        <taxon>Schizotheciaceae</taxon>
        <taxon>Echria</taxon>
    </lineage>
</organism>
<dbReference type="GO" id="GO:0006874">
    <property type="term" value="P:intracellular calcium ion homeostasis"/>
    <property type="evidence" value="ECO:0007669"/>
    <property type="project" value="TreeGrafter"/>
</dbReference>
<feature type="transmembrane region" description="Helical" evidence="10">
    <location>
        <begin position="290"/>
        <end position="315"/>
    </location>
</feature>
<keyword evidence="9 10" id="KW-0472">Membrane</keyword>
<keyword evidence="5 10" id="KW-0812">Transmembrane</keyword>
<feature type="transmembrane region" description="Helical" evidence="10">
    <location>
        <begin position="179"/>
        <end position="203"/>
    </location>
</feature>
<gene>
    <name evidence="13" type="ORF">QBC47DRAFT_343519</name>
</gene>
<dbReference type="InterPro" id="IPR004798">
    <property type="entry name" value="CAX-like"/>
</dbReference>
<comment type="subcellular location">
    <subcellularLocation>
        <location evidence="1">Endomembrane system</location>
        <topology evidence="1">Multi-pass membrane protein</topology>
    </subcellularLocation>
    <subcellularLocation>
        <location evidence="10">Vacuole membrane</location>
    </subcellularLocation>
</comment>
<keyword evidence="10" id="KW-0050">Antiport</keyword>
<feature type="transmembrane region" description="Helical" evidence="10">
    <location>
        <begin position="393"/>
        <end position="413"/>
    </location>
</feature>
<dbReference type="Pfam" id="PF01699">
    <property type="entry name" value="Na_Ca_ex"/>
    <property type="match status" value="2"/>
</dbReference>
<keyword evidence="3 10" id="KW-0813">Transport</keyword>
<protein>
    <recommendedName>
        <fullName evidence="10">Vacuolar calcium ion transporter</fullName>
    </recommendedName>
</protein>
<evidence type="ECO:0000313" key="14">
    <source>
        <dbReference type="Proteomes" id="UP001239445"/>
    </source>
</evidence>
<dbReference type="NCBIfam" id="TIGR00378">
    <property type="entry name" value="cax"/>
    <property type="match status" value="1"/>
</dbReference>
<evidence type="ECO:0000256" key="1">
    <source>
        <dbReference type="ARBA" id="ARBA00004127"/>
    </source>
</evidence>
<feature type="domain" description="Sodium/calcium exchanger membrane region" evidence="12">
    <location>
        <begin position="119"/>
        <end position="271"/>
    </location>
</feature>
<keyword evidence="7 10" id="KW-1133">Transmembrane helix</keyword>
<evidence type="ECO:0000256" key="9">
    <source>
        <dbReference type="ARBA" id="ARBA00023136"/>
    </source>
</evidence>
<feature type="transmembrane region" description="Helical" evidence="10">
    <location>
        <begin position="361"/>
        <end position="387"/>
    </location>
</feature>
<proteinExistence type="inferred from homology"/>
<reference evidence="13" key="1">
    <citation type="submission" date="2023-06" db="EMBL/GenBank/DDBJ databases">
        <title>Genome-scale phylogeny and comparative genomics of the fungal order Sordariales.</title>
        <authorList>
            <consortium name="Lawrence Berkeley National Laboratory"/>
            <person name="Hensen N."/>
            <person name="Bonometti L."/>
            <person name="Westerberg I."/>
            <person name="Brannstrom I.O."/>
            <person name="Guillou S."/>
            <person name="Cros-Aarteil S."/>
            <person name="Calhoun S."/>
            <person name="Haridas S."/>
            <person name="Kuo A."/>
            <person name="Mondo S."/>
            <person name="Pangilinan J."/>
            <person name="Riley R."/>
            <person name="Labutti K."/>
            <person name="Andreopoulos B."/>
            <person name="Lipzen A."/>
            <person name="Chen C."/>
            <person name="Yanf M."/>
            <person name="Daum C."/>
            <person name="Ng V."/>
            <person name="Clum A."/>
            <person name="Steindorff A."/>
            <person name="Ohm R."/>
            <person name="Martin F."/>
            <person name="Silar P."/>
            <person name="Natvig D."/>
            <person name="Lalanne C."/>
            <person name="Gautier V."/>
            <person name="Ament-Velasquez S.L."/>
            <person name="Kruys A."/>
            <person name="Hutchinson M.I."/>
            <person name="Powell A.J."/>
            <person name="Barry K."/>
            <person name="Miller A.N."/>
            <person name="Grigoriev I.V."/>
            <person name="Debuchy R."/>
            <person name="Gladieux P."/>
            <person name="Thoren M.H."/>
            <person name="Johannesson H."/>
        </authorList>
    </citation>
    <scope>NUCLEOTIDE SEQUENCE</scope>
    <source>
        <strain evidence="13">PSN4</strain>
    </source>
</reference>
<dbReference type="InterPro" id="IPR044880">
    <property type="entry name" value="NCX_ion-bd_dom_sf"/>
</dbReference>
<feature type="transmembrane region" description="Helical" evidence="10">
    <location>
        <begin position="119"/>
        <end position="139"/>
    </location>
</feature>
<name>A0AAJ0BE72_9PEZI</name>